<dbReference type="HOGENOM" id="CLU_111016_2_0_1"/>
<evidence type="ECO:0000256" key="3">
    <source>
        <dbReference type="ARBA" id="ARBA00013100"/>
    </source>
</evidence>
<dbReference type="InterPro" id="IPR007115">
    <property type="entry name" value="6-PTP_synth/QueD"/>
</dbReference>
<comment type="similarity">
    <text evidence="2 9">Belongs to the PTPS family.</text>
</comment>
<keyword evidence="8 9" id="KW-0456">Lyase</keyword>
<dbReference type="InterPro" id="IPR038418">
    <property type="entry name" value="6-PTP_synth/QueD_sf"/>
</dbReference>
<feature type="binding site" evidence="11">
    <location>
        <position position="47"/>
    </location>
    <ligand>
        <name>Zn(2+)</name>
        <dbReference type="ChEBI" id="CHEBI:29105"/>
    </ligand>
</feature>
<dbReference type="CTD" id="6751705"/>
<organism evidence="12 13">
    <name type="scientific">Trichoplax adhaerens</name>
    <name type="common">Trichoplax reptans</name>
    <dbReference type="NCBI Taxonomy" id="10228"/>
    <lineage>
        <taxon>Eukaryota</taxon>
        <taxon>Metazoa</taxon>
        <taxon>Placozoa</taxon>
        <taxon>Uniplacotomia</taxon>
        <taxon>Trichoplacea</taxon>
        <taxon>Trichoplacidae</taxon>
        <taxon>Trichoplax</taxon>
    </lineage>
</organism>
<dbReference type="eggNOG" id="KOG4105">
    <property type="taxonomic scope" value="Eukaryota"/>
</dbReference>
<dbReference type="STRING" id="10228.B3RSD0"/>
<dbReference type="GO" id="GO:0005739">
    <property type="term" value="C:mitochondrion"/>
    <property type="evidence" value="ECO:0000318"/>
    <property type="project" value="GO_Central"/>
</dbReference>
<feature type="active site" description="Proton acceptor" evidence="10">
    <location>
        <position position="39"/>
    </location>
</feature>
<dbReference type="Pfam" id="PF01242">
    <property type="entry name" value="PTPS"/>
    <property type="match status" value="1"/>
</dbReference>
<comment type="catalytic activity">
    <reaction evidence="9">
        <text>7,8-dihydroneopterin 3'-triphosphate = 6-pyruvoyl-5,6,7,8-tetrahydropterin + triphosphate + H(+)</text>
        <dbReference type="Rhea" id="RHEA:22048"/>
        <dbReference type="ChEBI" id="CHEBI:15378"/>
        <dbReference type="ChEBI" id="CHEBI:18036"/>
        <dbReference type="ChEBI" id="CHEBI:58462"/>
        <dbReference type="ChEBI" id="CHEBI:136564"/>
        <dbReference type="EC" id="4.2.3.12"/>
    </reaction>
</comment>
<keyword evidence="13" id="KW-1185">Reference proteome</keyword>
<dbReference type="UniPathway" id="UPA00849">
    <property type="reaction ID" value="UER00819"/>
</dbReference>
<comment type="cofactor">
    <cofactor evidence="9 11">
        <name>Zn(2+)</name>
        <dbReference type="ChEBI" id="CHEBI:29105"/>
    </cofactor>
    <text evidence="9 11">Binds 1 zinc ion per subunit.</text>
</comment>
<feature type="active site" description="Charge relay system" evidence="10">
    <location>
        <position position="128"/>
    </location>
</feature>
<dbReference type="GO" id="GO:0003874">
    <property type="term" value="F:6-pyruvoyltetrahydropterin synthase activity"/>
    <property type="evidence" value="ECO:0007669"/>
    <property type="project" value="UniProtKB-EC"/>
</dbReference>
<keyword evidence="7 9" id="KW-0783">Tetrahydrobiopterin biosynthesis</keyword>
<evidence type="ECO:0000256" key="2">
    <source>
        <dbReference type="ARBA" id="ARBA00009164"/>
    </source>
</evidence>
<dbReference type="GO" id="GO:0006729">
    <property type="term" value="P:tetrahydrobiopterin biosynthetic process"/>
    <property type="evidence" value="ECO:0007669"/>
    <property type="project" value="UniProtKB-UniPathway"/>
</dbReference>
<feature type="active site" description="Charge relay system" evidence="10">
    <location>
        <position position="86"/>
    </location>
</feature>
<evidence type="ECO:0000313" key="12">
    <source>
        <dbReference type="EMBL" id="EDV27034.1"/>
    </source>
</evidence>
<evidence type="ECO:0000256" key="4">
    <source>
        <dbReference type="ARBA" id="ARBA00015587"/>
    </source>
</evidence>
<evidence type="ECO:0000256" key="10">
    <source>
        <dbReference type="PIRSR" id="PIRSR006113-1"/>
    </source>
</evidence>
<dbReference type="PANTHER" id="PTHR12589">
    <property type="entry name" value="PYRUVOYL TETRAHYDROBIOPTERIN SYNTHASE"/>
    <property type="match status" value="1"/>
</dbReference>
<dbReference type="SUPFAM" id="SSF55620">
    <property type="entry name" value="Tetrahydrobiopterin biosynthesis enzymes-like"/>
    <property type="match status" value="1"/>
</dbReference>
<dbReference type="PhylomeDB" id="B3RSD0"/>
<sequence length="142" mass="16514">MAERKRIGYIKRIESFSAAHRLHSPFFTDEENRALYGKCNHENGHGHNYKLEVTLKGEIDLKTGMVMNIADLKVIINEVIMKQLDHKNLDKDVPYFANYPSTAENIAVYIWDCLIEHLPILYEVLLYETDKNVAIYRGETNN</sequence>
<dbReference type="InParanoid" id="B3RSD0"/>
<dbReference type="RefSeq" id="XP_002111030.1">
    <property type="nucleotide sequence ID" value="XM_002110994.1"/>
</dbReference>
<evidence type="ECO:0000256" key="9">
    <source>
        <dbReference type="PIRNR" id="PIRNR006113"/>
    </source>
</evidence>
<evidence type="ECO:0000256" key="7">
    <source>
        <dbReference type="ARBA" id="ARBA00023007"/>
    </source>
</evidence>
<reference evidence="12 13" key="1">
    <citation type="journal article" date="2008" name="Nature">
        <title>The Trichoplax genome and the nature of placozoans.</title>
        <authorList>
            <person name="Srivastava M."/>
            <person name="Begovic E."/>
            <person name="Chapman J."/>
            <person name="Putnam N.H."/>
            <person name="Hellsten U."/>
            <person name="Kawashima T."/>
            <person name="Kuo A."/>
            <person name="Mitros T."/>
            <person name="Salamov A."/>
            <person name="Carpenter M.L."/>
            <person name="Signorovitch A.Y."/>
            <person name="Moreno M.A."/>
            <person name="Kamm K."/>
            <person name="Grimwood J."/>
            <person name="Schmutz J."/>
            <person name="Shapiro H."/>
            <person name="Grigoriev I.V."/>
            <person name="Buss L.W."/>
            <person name="Schierwater B."/>
            <person name="Dellaporta S.L."/>
            <person name="Rokhsar D.S."/>
        </authorList>
    </citation>
    <scope>NUCLEOTIDE SEQUENCE [LARGE SCALE GENOMIC DNA]</scope>
    <source>
        <strain evidence="12 13">Grell-BS-1999</strain>
    </source>
</reference>
<evidence type="ECO:0000256" key="11">
    <source>
        <dbReference type="PIRSR" id="PIRSR006113-2"/>
    </source>
</evidence>
<dbReference type="GeneID" id="6751705"/>
<dbReference type="PANTHER" id="PTHR12589:SF7">
    <property type="entry name" value="6-PYRUVOYL TETRAHYDROBIOPTERIN SYNTHASE"/>
    <property type="match status" value="1"/>
</dbReference>
<keyword evidence="5 9" id="KW-0479">Metal-binding</keyword>
<protein>
    <recommendedName>
        <fullName evidence="4 9">6-pyruvoyl tetrahydrobiopterin synthase</fullName>
        <shortName evidence="9">PTP synthase</shortName>
        <shortName evidence="9">PTPS</shortName>
        <ecNumber evidence="3 9">4.2.3.12</ecNumber>
    </recommendedName>
</protein>
<gene>
    <name evidence="12" type="ORF">TRIADDRAFT_63103</name>
</gene>
<name>B3RSD0_TRIAD</name>
<dbReference type="EC" id="4.2.3.12" evidence="3 9"/>
<comment type="pathway">
    <text evidence="1 9">Cofactor biosynthesis; tetrahydrobiopterin biosynthesis; tetrahydrobiopterin from 7,8-dihydroneopterin triphosphate: step 1/3.</text>
</comment>
<dbReference type="GO" id="GO:0046872">
    <property type="term" value="F:metal ion binding"/>
    <property type="evidence" value="ECO:0007669"/>
    <property type="project" value="UniProtKB-KW"/>
</dbReference>
<keyword evidence="6 9" id="KW-0862">Zinc</keyword>
<dbReference type="PROSITE" id="PS00988">
    <property type="entry name" value="PTPS_2"/>
    <property type="match status" value="1"/>
</dbReference>
<dbReference type="FunCoup" id="B3RSD0">
    <property type="interactions" value="799"/>
</dbReference>
<dbReference type="EMBL" id="DS985243">
    <property type="protein sequence ID" value="EDV27034.1"/>
    <property type="molecule type" value="Genomic_DNA"/>
</dbReference>
<dbReference type="OMA" id="HFNAAHK"/>
<dbReference type="FunFam" id="3.30.479.10:FF:000003">
    <property type="entry name" value="6-pyruvoyl tetrahydrobiopterin synthase"/>
    <property type="match status" value="1"/>
</dbReference>
<evidence type="ECO:0000256" key="1">
    <source>
        <dbReference type="ARBA" id="ARBA00005126"/>
    </source>
</evidence>
<dbReference type="PIRSF" id="PIRSF006113">
    <property type="entry name" value="PTP_synth"/>
    <property type="match status" value="1"/>
</dbReference>
<evidence type="ECO:0000256" key="5">
    <source>
        <dbReference type="ARBA" id="ARBA00022723"/>
    </source>
</evidence>
<dbReference type="KEGG" id="tad:TRIADDRAFT_63103"/>
<evidence type="ECO:0000256" key="8">
    <source>
        <dbReference type="ARBA" id="ARBA00023239"/>
    </source>
</evidence>
<proteinExistence type="inferred from homology"/>
<dbReference type="Gene3D" id="3.30.479.10">
    <property type="entry name" value="6-pyruvoyl tetrahydropterin synthase/QueD"/>
    <property type="match status" value="1"/>
</dbReference>
<dbReference type="InterPro" id="IPR022469">
    <property type="entry name" value="PTPS_His_AS"/>
</dbReference>
<evidence type="ECO:0000313" key="13">
    <source>
        <dbReference type="Proteomes" id="UP000009022"/>
    </source>
</evidence>
<feature type="binding site" evidence="11">
    <location>
        <position position="45"/>
    </location>
    <ligand>
        <name>Zn(2+)</name>
        <dbReference type="ChEBI" id="CHEBI:29105"/>
    </ligand>
</feature>
<feature type="binding site" evidence="11">
    <location>
        <position position="20"/>
    </location>
    <ligand>
        <name>Zn(2+)</name>
        <dbReference type="ChEBI" id="CHEBI:29105"/>
    </ligand>
</feature>
<dbReference type="AlphaFoldDB" id="B3RSD0"/>
<accession>B3RSD0</accession>
<evidence type="ECO:0000256" key="6">
    <source>
        <dbReference type="ARBA" id="ARBA00022833"/>
    </source>
</evidence>
<dbReference type="CDD" id="cd00470">
    <property type="entry name" value="PTPS"/>
    <property type="match status" value="1"/>
</dbReference>
<dbReference type="Proteomes" id="UP000009022">
    <property type="component" value="Unassembled WGS sequence"/>
</dbReference>
<dbReference type="OrthoDB" id="14045at2759"/>